<feature type="transmembrane region" description="Helical" evidence="7">
    <location>
        <begin position="186"/>
        <end position="204"/>
    </location>
</feature>
<feature type="transmembrane region" description="Helical" evidence="7">
    <location>
        <begin position="337"/>
        <end position="354"/>
    </location>
</feature>
<dbReference type="PANTHER" id="PTHR42810">
    <property type="entry name" value="PURINE PERMEASE C1399.01C-RELATED"/>
    <property type="match status" value="1"/>
</dbReference>
<feature type="transmembrane region" description="Helical" evidence="7">
    <location>
        <begin position="98"/>
        <end position="116"/>
    </location>
</feature>
<evidence type="ECO:0000256" key="7">
    <source>
        <dbReference type="SAM" id="Phobius"/>
    </source>
</evidence>
<dbReference type="RefSeq" id="WP_348026773.1">
    <property type="nucleotide sequence ID" value="NZ_CP129113.1"/>
</dbReference>
<dbReference type="NCBIfam" id="NF037981">
    <property type="entry name" value="NCS2_1"/>
    <property type="match status" value="1"/>
</dbReference>
<dbReference type="EMBL" id="CP129113">
    <property type="protein sequence ID" value="WLV24092.1"/>
    <property type="molecule type" value="Genomic_DNA"/>
</dbReference>
<organism evidence="8 9">
    <name type="scientific">Aciduricibacillus chroicocephali</name>
    <dbReference type="NCBI Taxonomy" id="3054939"/>
    <lineage>
        <taxon>Bacteria</taxon>
        <taxon>Bacillati</taxon>
        <taxon>Bacillota</taxon>
        <taxon>Bacilli</taxon>
        <taxon>Bacillales</taxon>
        <taxon>Bacillaceae</taxon>
        <taxon>Aciduricibacillus</taxon>
    </lineage>
</organism>
<accession>A0ABY9KV26</accession>
<sequence>MKNVFSSMQWMFFILANIVVIPVSVGAAYGLPVADIATLLQRTFFVIGITSLLQGLFGHKLPLNEGPAGLWWSLFLIFAGMVASGKQEASIVLRSLELGIFIAGGIFLLLSVFRLINPIKKLFTPLVTGTYLVLLVSQLSGPFVKGILGVDYLSDRLDPKVAITAVIILILTVILAKSRFKFLSSYSILISLATGWILFALLKITKPMNLEVHSFISVPKVFTWGTPTFDAGIVLTSIFTAFLLLTNLVASAEVVSKVSESKEPVNYPRSTFIMGINHLISGAFSVIGAVPLGGAAGFIATTRIKERLPFLIGSTAIMLMSFFPVLMAFLASLPVPLGYATIFLAISSLIGLGLNELRTALQNPDAPAIISLSLMGGFGLMAVPEDALSTLPELLVSLVNNGLIIGVIIAIVLEQIFRKRQAIQERRQTAP</sequence>
<protein>
    <submittedName>
        <fullName evidence="8">Purine/pyrimidine permease</fullName>
    </submittedName>
</protein>
<keyword evidence="4 7" id="KW-0812">Transmembrane</keyword>
<name>A0ABY9KV26_9BACI</name>
<feature type="transmembrane region" description="Helical" evidence="7">
    <location>
        <begin position="366"/>
        <end position="383"/>
    </location>
</feature>
<feature type="transmembrane region" description="Helical" evidence="7">
    <location>
        <begin position="69"/>
        <end position="86"/>
    </location>
</feature>
<evidence type="ECO:0000256" key="2">
    <source>
        <dbReference type="ARBA" id="ARBA00008821"/>
    </source>
</evidence>
<comment type="subcellular location">
    <subcellularLocation>
        <location evidence="1">Membrane</location>
        <topology evidence="1">Multi-pass membrane protein</topology>
    </subcellularLocation>
</comment>
<dbReference type="PANTHER" id="PTHR42810:SF1">
    <property type="entry name" value="PURINE PERMEASE YWDJ-RELATED"/>
    <property type="match status" value="1"/>
</dbReference>
<proteinExistence type="inferred from homology"/>
<keyword evidence="3" id="KW-0813">Transport</keyword>
<feature type="transmembrane region" description="Helical" evidence="7">
    <location>
        <begin position="272"/>
        <end position="298"/>
    </location>
</feature>
<feature type="transmembrane region" description="Helical" evidence="7">
    <location>
        <begin position="310"/>
        <end position="331"/>
    </location>
</feature>
<comment type="similarity">
    <text evidence="2">Belongs to the nucleobase:cation symporter-2 (NCS2) (TC 2.A.40) family.</text>
</comment>
<gene>
    <name evidence="8" type="ORF">QR721_10650</name>
</gene>
<evidence type="ECO:0000256" key="6">
    <source>
        <dbReference type="ARBA" id="ARBA00023136"/>
    </source>
</evidence>
<feature type="transmembrane region" description="Helical" evidence="7">
    <location>
        <begin position="39"/>
        <end position="57"/>
    </location>
</feature>
<dbReference type="InterPro" id="IPR006043">
    <property type="entry name" value="NCS2"/>
</dbReference>
<evidence type="ECO:0000313" key="8">
    <source>
        <dbReference type="EMBL" id="WLV24092.1"/>
    </source>
</evidence>
<feature type="transmembrane region" description="Helical" evidence="7">
    <location>
        <begin position="122"/>
        <end position="140"/>
    </location>
</feature>
<keyword evidence="5 7" id="KW-1133">Transmembrane helix</keyword>
<feature type="transmembrane region" description="Helical" evidence="7">
    <location>
        <begin position="161"/>
        <end position="180"/>
    </location>
</feature>
<feature type="transmembrane region" description="Helical" evidence="7">
    <location>
        <begin position="229"/>
        <end position="252"/>
    </location>
</feature>
<dbReference type="Proteomes" id="UP001180087">
    <property type="component" value="Chromosome"/>
</dbReference>
<keyword evidence="9" id="KW-1185">Reference proteome</keyword>
<evidence type="ECO:0000313" key="9">
    <source>
        <dbReference type="Proteomes" id="UP001180087"/>
    </source>
</evidence>
<evidence type="ECO:0000256" key="1">
    <source>
        <dbReference type="ARBA" id="ARBA00004141"/>
    </source>
</evidence>
<feature type="transmembrane region" description="Helical" evidence="7">
    <location>
        <begin position="395"/>
        <end position="417"/>
    </location>
</feature>
<feature type="transmembrane region" description="Helical" evidence="7">
    <location>
        <begin position="12"/>
        <end position="32"/>
    </location>
</feature>
<evidence type="ECO:0000256" key="3">
    <source>
        <dbReference type="ARBA" id="ARBA00022448"/>
    </source>
</evidence>
<evidence type="ECO:0000256" key="5">
    <source>
        <dbReference type="ARBA" id="ARBA00022989"/>
    </source>
</evidence>
<evidence type="ECO:0000256" key="4">
    <source>
        <dbReference type="ARBA" id="ARBA00022692"/>
    </source>
</evidence>
<keyword evidence="6 7" id="KW-0472">Membrane</keyword>
<reference evidence="8" key="1">
    <citation type="submission" date="2023-06" db="EMBL/GenBank/DDBJ databases">
        <title>A Treasure from Seagulls: Isolation and Description of Aciduricobacillus qingdaonensis gen. nov., sp. nov., a Rare Obligately Uric Acid-utilizing Member in the Family Bacillaceae.</title>
        <authorList>
            <person name="Liu W."/>
            <person name="Wang B."/>
        </authorList>
    </citation>
    <scope>NUCLEOTIDE SEQUENCE</scope>
    <source>
        <strain evidence="8">44XB</strain>
    </source>
</reference>
<dbReference type="Pfam" id="PF00860">
    <property type="entry name" value="Xan_ur_permease"/>
    <property type="match status" value="1"/>
</dbReference>